<feature type="region of interest" description="Disordered" evidence="1">
    <location>
        <begin position="420"/>
        <end position="513"/>
    </location>
</feature>
<name>A0A8X7VIU1_BRACI</name>
<gene>
    <name evidence="2" type="ORF">Bca52824_023727</name>
</gene>
<accession>A0A8X7VIU1</accession>
<feature type="compositionally biased region" description="Basic and acidic residues" evidence="1">
    <location>
        <begin position="210"/>
        <end position="224"/>
    </location>
</feature>
<evidence type="ECO:0000313" key="2">
    <source>
        <dbReference type="EMBL" id="KAG2312170.1"/>
    </source>
</evidence>
<proteinExistence type="predicted"/>
<feature type="region of interest" description="Disordered" evidence="1">
    <location>
        <begin position="351"/>
        <end position="396"/>
    </location>
</feature>
<dbReference type="Proteomes" id="UP000886595">
    <property type="component" value="Unassembled WGS sequence"/>
</dbReference>
<comment type="caution">
    <text evidence="2">The sequence shown here is derived from an EMBL/GenBank/DDBJ whole genome shotgun (WGS) entry which is preliminary data.</text>
</comment>
<sequence length="513" mass="57650">MDSRYTALEKGKQQMREENTKQILRIKAPSLDTSALIKDNELTIIGRLTNPSEQNMFCPQRANDVIIAKEHHGRDSKVEEPDNYYQEGTNGQVTGRNIRSNAIIVADAAKSEKNQDRAPIMQAINTHETQSFKERVDRHGVPFGERISTKQTRNPPPAANPNQKANMSWREKPPRNDGGNYTSPPYAKSRSGIAKPFHKSGDLFPPRNEGWWKPKNVDEVEVTSKETPTSQEKDYGRRSPIPSENLKETANTLQIPTLEAIMEELNESTRLYVSHADPIEAAARRQRVLTGDALGETEERARAMLEAAREKLLSFKQTGDPNSNPVTPPPENEIFQMDQRGQALMVVSTPSETPEEDQRAIPHDEAKTTNEDQIEKEPSKLKSIIVSPNPNREGKNLNEKATIEGIEEEETLMNYQIRSRRRTVRRSASKNLRSTPNIIRGASSKKRRLSQIQNSPKLGKHTLVGNSSRGTSKAKGAREDTEGTRTSQIPPIRLIPASSKRKQDFRFPPTPAP</sequence>
<keyword evidence="3" id="KW-1185">Reference proteome</keyword>
<protein>
    <submittedName>
        <fullName evidence="2">Uncharacterized protein</fullName>
    </submittedName>
</protein>
<evidence type="ECO:0000313" key="3">
    <source>
        <dbReference type="Proteomes" id="UP000886595"/>
    </source>
</evidence>
<dbReference type="AlphaFoldDB" id="A0A8X7VIU1"/>
<evidence type="ECO:0000256" key="1">
    <source>
        <dbReference type="SAM" id="MobiDB-lite"/>
    </source>
</evidence>
<reference evidence="2 3" key="1">
    <citation type="submission" date="2020-02" db="EMBL/GenBank/DDBJ databases">
        <authorList>
            <person name="Ma Q."/>
            <person name="Huang Y."/>
            <person name="Song X."/>
            <person name="Pei D."/>
        </authorList>
    </citation>
    <scope>NUCLEOTIDE SEQUENCE [LARGE SCALE GENOMIC DNA]</scope>
    <source>
        <strain evidence="2">Sxm20200214</strain>
        <tissue evidence="2">Leaf</tissue>
    </source>
</reference>
<feature type="region of interest" description="Disordered" evidence="1">
    <location>
        <begin position="73"/>
        <end position="93"/>
    </location>
</feature>
<feature type="compositionally biased region" description="Basic and acidic residues" evidence="1">
    <location>
        <begin position="356"/>
        <end position="380"/>
    </location>
</feature>
<dbReference type="EMBL" id="JAAMPC010000005">
    <property type="protein sequence ID" value="KAG2312170.1"/>
    <property type="molecule type" value="Genomic_DNA"/>
</dbReference>
<organism evidence="2 3">
    <name type="scientific">Brassica carinata</name>
    <name type="common">Ethiopian mustard</name>
    <name type="synonym">Abyssinian cabbage</name>
    <dbReference type="NCBI Taxonomy" id="52824"/>
    <lineage>
        <taxon>Eukaryota</taxon>
        <taxon>Viridiplantae</taxon>
        <taxon>Streptophyta</taxon>
        <taxon>Embryophyta</taxon>
        <taxon>Tracheophyta</taxon>
        <taxon>Spermatophyta</taxon>
        <taxon>Magnoliopsida</taxon>
        <taxon>eudicotyledons</taxon>
        <taxon>Gunneridae</taxon>
        <taxon>Pentapetalae</taxon>
        <taxon>rosids</taxon>
        <taxon>malvids</taxon>
        <taxon>Brassicales</taxon>
        <taxon>Brassicaceae</taxon>
        <taxon>Brassiceae</taxon>
        <taxon>Brassica</taxon>
    </lineage>
</organism>
<feature type="region of interest" description="Disordered" evidence="1">
    <location>
        <begin position="145"/>
        <end position="245"/>
    </location>
</feature>